<proteinExistence type="inferred from homology"/>
<dbReference type="RefSeq" id="WP_279527817.1">
    <property type="nucleotide sequence ID" value="NZ_CP122312.1"/>
</dbReference>
<comment type="caution">
    <text evidence="7">The sequence shown here is derived from an EMBL/GenBank/DDBJ whole genome shotgun (WGS) entry which is preliminary data.</text>
</comment>
<keyword evidence="3 7" id="KW-0032">Aminotransferase</keyword>
<keyword evidence="4" id="KW-0808">Transferase</keyword>
<evidence type="ECO:0000256" key="2">
    <source>
        <dbReference type="ARBA" id="ARBA00009236"/>
    </source>
</evidence>
<dbReference type="Gene3D" id="3.90.1150.10">
    <property type="entry name" value="Aspartate Aminotransferase, domain 1"/>
    <property type="match status" value="1"/>
</dbReference>
<evidence type="ECO:0000313" key="7">
    <source>
        <dbReference type="EMBL" id="MFC7201058.1"/>
    </source>
</evidence>
<evidence type="ECO:0000256" key="4">
    <source>
        <dbReference type="ARBA" id="ARBA00022679"/>
    </source>
</evidence>
<dbReference type="AlphaFoldDB" id="A0ABD5Z790"/>
<accession>A0ABD5Z790</accession>
<name>A0ABD5Z790_9EURY</name>
<comment type="cofactor">
    <cofactor evidence="1">
        <name>pyridoxal 5'-phosphate</name>
        <dbReference type="ChEBI" id="CHEBI:597326"/>
    </cofactor>
</comment>
<dbReference type="PANTHER" id="PTHR21152:SF24">
    <property type="entry name" value="ALANINE--GLYOXYLATE AMINOTRANSFERASE 1"/>
    <property type="match status" value="1"/>
</dbReference>
<protein>
    <submittedName>
        <fullName evidence="7">Pyridoxal-phosphate-dependent aminotransferase family protein</fullName>
    </submittedName>
</protein>
<dbReference type="PANTHER" id="PTHR21152">
    <property type="entry name" value="AMINOTRANSFERASE CLASS V"/>
    <property type="match status" value="1"/>
</dbReference>
<organism evidence="7 8">
    <name type="scientific">Halospeciosus flavus</name>
    <dbReference type="NCBI Taxonomy" id="3032283"/>
    <lineage>
        <taxon>Archaea</taxon>
        <taxon>Methanobacteriati</taxon>
        <taxon>Methanobacteriota</taxon>
        <taxon>Stenosarchaea group</taxon>
        <taxon>Halobacteria</taxon>
        <taxon>Halobacteriales</taxon>
        <taxon>Halobacteriaceae</taxon>
        <taxon>Halospeciosus</taxon>
    </lineage>
</organism>
<dbReference type="InterPro" id="IPR024169">
    <property type="entry name" value="SP_NH2Trfase/AEP_transaminase"/>
</dbReference>
<dbReference type="EMBL" id="JBHTAR010000011">
    <property type="protein sequence ID" value="MFC7201058.1"/>
    <property type="molecule type" value="Genomic_DNA"/>
</dbReference>
<reference evidence="7 8" key="1">
    <citation type="journal article" date="2019" name="Int. J. Syst. Evol. Microbiol.">
        <title>The Global Catalogue of Microorganisms (GCM) 10K type strain sequencing project: providing services to taxonomists for standard genome sequencing and annotation.</title>
        <authorList>
            <consortium name="The Broad Institute Genomics Platform"/>
            <consortium name="The Broad Institute Genome Sequencing Center for Infectious Disease"/>
            <person name="Wu L."/>
            <person name="Ma J."/>
        </authorList>
    </citation>
    <scope>NUCLEOTIDE SEQUENCE [LARGE SCALE GENOMIC DNA]</scope>
    <source>
        <strain evidence="7 8">XZGYJ-43</strain>
    </source>
</reference>
<feature type="domain" description="Aminotransferase class V" evidence="6">
    <location>
        <begin position="81"/>
        <end position="320"/>
    </location>
</feature>
<keyword evidence="8" id="KW-1185">Reference proteome</keyword>
<dbReference type="InterPro" id="IPR015422">
    <property type="entry name" value="PyrdxlP-dep_Trfase_small"/>
</dbReference>
<dbReference type="InterPro" id="IPR015424">
    <property type="entry name" value="PyrdxlP-dep_Trfase"/>
</dbReference>
<comment type="similarity">
    <text evidence="2">Belongs to the class-V pyridoxal-phosphate-dependent aminotransferase family.</text>
</comment>
<evidence type="ECO:0000256" key="3">
    <source>
        <dbReference type="ARBA" id="ARBA00022576"/>
    </source>
</evidence>
<evidence type="ECO:0000256" key="1">
    <source>
        <dbReference type="ARBA" id="ARBA00001933"/>
    </source>
</evidence>
<evidence type="ECO:0000259" key="6">
    <source>
        <dbReference type="Pfam" id="PF00266"/>
    </source>
</evidence>
<dbReference type="Pfam" id="PF00266">
    <property type="entry name" value="Aminotran_5"/>
    <property type="match status" value="1"/>
</dbReference>
<gene>
    <name evidence="7" type="ORF">ACFQJ9_16870</name>
</gene>
<sequence>MREDFLLLDPGPVPLSHDVREAMRDPMVSPRSDEFEAVYERAQDELDYVFEHSTLDESSTASGGTSLILDGPATVGMEAAVSNLVDDDSSVVAVVNGAFGRRFARIAERHCSVTTVEFEWGAPVDTAAVAEAVTDETDVVTVVHNETSTGVRNPVEQVGEIAAAHDAHYVVDGATSVGGDEFRIDDWNVDIAVVDGPNCLAAPPGVSALYVTDDAAEAVDGAGAPLSQDLDRYRQAAEDHRTPFTSAVPLFRGLAFAVEELRHEGMGERIARHRQQAAAFRDAFEAMGLDRFPESSADVTPSNTVTAVQLPADVRGDDSAAFFDAVEKRGVSIAGGQGPLDGTIFRVGNMGNLTAEQVLRGVRAVGESFQEVGVDVDAEAGLAVARERLR</sequence>
<dbReference type="PIRSF" id="PIRSF000524">
    <property type="entry name" value="SPT"/>
    <property type="match status" value="1"/>
</dbReference>
<dbReference type="GO" id="GO:0008483">
    <property type="term" value="F:transaminase activity"/>
    <property type="evidence" value="ECO:0007669"/>
    <property type="project" value="UniProtKB-KW"/>
</dbReference>
<dbReference type="Gene3D" id="3.40.640.10">
    <property type="entry name" value="Type I PLP-dependent aspartate aminotransferase-like (Major domain)"/>
    <property type="match status" value="1"/>
</dbReference>
<evidence type="ECO:0000256" key="5">
    <source>
        <dbReference type="ARBA" id="ARBA00022898"/>
    </source>
</evidence>
<dbReference type="InterPro" id="IPR015421">
    <property type="entry name" value="PyrdxlP-dep_Trfase_major"/>
</dbReference>
<evidence type="ECO:0000313" key="8">
    <source>
        <dbReference type="Proteomes" id="UP001596447"/>
    </source>
</evidence>
<dbReference type="Proteomes" id="UP001596447">
    <property type="component" value="Unassembled WGS sequence"/>
</dbReference>
<dbReference type="SUPFAM" id="SSF53383">
    <property type="entry name" value="PLP-dependent transferases"/>
    <property type="match status" value="1"/>
</dbReference>
<dbReference type="InterPro" id="IPR000192">
    <property type="entry name" value="Aminotrans_V_dom"/>
</dbReference>
<keyword evidence="5" id="KW-0663">Pyridoxal phosphate</keyword>